<name>A0ABV6E6Y0_9ACTN</name>
<protein>
    <submittedName>
        <fullName evidence="3">Uncharacterized protein</fullName>
    </submittedName>
</protein>
<dbReference type="Proteomes" id="UP001589698">
    <property type="component" value="Unassembled WGS sequence"/>
</dbReference>
<keyword evidence="2" id="KW-1133">Transmembrane helix</keyword>
<accession>A0ABV6E6Y0</accession>
<sequence length="497" mass="53866">MRLISAVLGFALRKAGLVAAVALSLFLGLLLVSALVPVLREAEAERDRLQEVSQRRAALEDQLAGLQSSYEAAQARATETLTTEVAAEVEAGTGRVAEQASEVEARQGDLCGRLEALAEDVLPGPNPCDDAQKALDAAEDALATFEDNLADARADAAVLADPALSNEEKLDRLGEDGGLATQQREIDNTGSELAQAEADEARLERAQGSWAGRVVDLWARSWRWIVLTALLLVLAPGLLRVVSYFVLMPLVRRAHRPIHLAEDPDPAAYLRTSQAQRTLTVRLEDGEVLSARSEHVRPVQGTVRGRLLYDWSSPFISFAAGLYGLSRVTGDGGATSATLATPNDPDSYLMRIDFRDHPGVVMRPRHVVGVVGAPELQTRWRWGIQSLATWQVRYILFSGTGSLVVQGSGDVVATDPGGASTRMEQNLVMGFDSRLVVSVNRTEVFWPYLWGRTPLVDDEFSGAHPLFWQKSTGDGPSSPIAKVFDAFWSAFGKVLGF</sequence>
<reference evidence="3 4" key="1">
    <citation type="submission" date="2024-09" db="EMBL/GenBank/DDBJ databases">
        <authorList>
            <person name="Sun Q."/>
            <person name="Mori K."/>
        </authorList>
    </citation>
    <scope>NUCLEOTIDE SEQUENCE [LARGE SCALE GENOMIC DNA]</scope>
    <source>
        <strain evidence="3 4">CCM 8654</strain>
    </source>
</reference>
<evidence type="ECO:0000256" key="1">
    <source>
        <dbReference type="SAM" id="Coils"/>
    </source>
</evidence>
<keyword evidence="2" id="KW-0812">Transmembrane</keyword>
<feature type="transmembrane region" description="Helical" evidence="2">
    <location>
        <begin position="222"/>
        <end position="247"/>
    </location>
</feature>
<comment type="caution">
    <text evidence="3">The sequence shown here is derived from an EMBL/GenBank/DDBJ whole genome shotgun (WGS) entry which is preliminary data.</text>
</comment>
<evidence type="ECO:0000313" key="3">
    <source>
        <dbReference type="EMBL" id="MFC0224715.1"/>
    </source>
</evidence>
<keyword evidence="4" id="KW-1185">Reference proteome</keyword>
<keyword evidence="1" id="KW-0175">Coiled coil</keyword>
<evidence type="ECO:0000256" key="2">
    <source>
        <dbReference type="SAM" id="Phobius"/>
    </source>
</evidence>
<evidence type="ECO:0000313" key="4">
    <source>
        <dbReference type="Proteomes" id="UP001589698"/>
    </source>
</evidence>
<feature type="coiled-coil region" evidence="1">
    <location>
        <begin position="128"/>
        <end position="155"/>
    </location>
</feature>
<dbReference type="EMBL" id="JBHLXH010000003">
    <property type="protein sequence ID" value="MFC0224715.1"/>
    <property type="molecule type" value="Genomic_DNA"/>
</dbReference>
<proteinExistence type="predicted"/>
<gene>
    <name evidence="3" type="ORF">ACFFJG_19660</name>
</gene>
<feature type="coiled-coil region" evidence="1">
    <location>
        <begin position="42"/>
        <end position="76"/>
    </location>
</feature>
<dbReference type="RefSeq" id="WP_378520494.1">
    <property type="nucleotide sequence ID" value="NZ_CBCSDI010000012.1"/>
</dbReference>
<keyword evidence="2" id="KW-0472">Membrane</keyword>
<organism evidence="3 4">
    <name type="scientific">Nocardioides zeicaulis</name>
    <dbReference type="NCBI Taxonomy" id="1776857"/>
    <lineage>
        <taxon>Bacteria</taxon>
        <taxon>Bacillati</taxon>
        <taxon>Actinomycetota</taxon>
        <taxon>Actinomycetes</taxon>
        <taxon>Propionibacteriales</taxon>
        <taxon>Nocardioidaceae</taxon>
        <taxon>Nocardioides</taxon>
    </lineage>
</organism>
<feature type="coiled-coil region" evidence="1">
    <location>
        <begin position="179"/>
        <end position="206"/>
    </location>
</feature>